<dbReference type="Proteomes" id="UP001642409">
    <property type="component" value="Unassembled WGS sequence"/>
</dbReference>
<evidence type="ECO:0000313" key="2">
    <source>
        <dbReference type="Proteomes" id="UP001642409"/>
    </source>
</evidence>
<proteinExistence type="predicted"/>
<evidence type="ECO:0000313" key="1">
    <source>
        <dbReference type="EMBL" id="CAL6039053.1"/>
    </source>
</evidence>
<keyword evidence="2" id="KW-1185">Reference proteome</keyword>
<organism evidence="1 2">
    <name type="scientific">Hexamita inflata</name>
    <dbReference type="NCBI Taxonomy" id="28002"/>
    <lineage>
        <taxon>Eukaryota</taxon>
        <taxon>Metamonada</taxon>
        <taxon>Diplomonadida</taxon>
        <taxon>Hexamitidae</taxon>
        <taxon>Hexamitinae</taxon>
        <taxon>Hexamita</taxon>
    </lineage>
</organism>
<comment type="caution">
    <text evidence="1">The sequence shown here is derived from an EMBL/GenBank/DDBJ whole genome shotgun (WGS) entry which is preliminary data.</text>
</comment>
<accession>A0ABP1JIK2</accession>
<reference evidence="1 2" key="1">
    <citation type="submission" date="2024-07" db="EMBL/GenBank/DDBJ databases">
        <authorList>
            <person name="Akdeniz Z."/>
        </authorList>
    </citation>
    <scope>NUCLEOTIDE SEQUENCE [LARGE SCALE GENOMIC DNA]</scope>
</reference>
<sequence>MTLEVKQQKIIKSQKQKQREKKITSLAELQQLGELADLLPELQLLLDEVCLLARRQVPVVSGELQHHRDLVLAELRVSDQEGLPGSLLAVFHLGDRDHVLGLVQFEAPVRDGTQRLGVPAHVGRRVGWFVPGLIWLQILVQEELLHLRYVHVQHEREVVPDRLVLLFQAARQVLLHVLFVCSVVLGSNVQYLQCCLYKLKLHS</sequence>
<name>A0ABP1JIK2_9EUKA</name>
<dbReference type="EMBL" id="CAXDID020000141">
    <property type="protein sequence ID" value="CAL6039053.1"/>
    <property type="molecule type" value="Genomic_DNA"/>
</dbReference>
<gene>
    <name evidence="1" type="ORF">HINF_LOCUS37669</name>
</gene>
<protein>
    <submittedName>
        <fullName evidence="1">Hypothetical_protein</fullName>
    </submittedName>
</protein>